<organism evidence="9 10">
    <name type="scientific">Jonesia denitrificans (strain ATCC 14870 / DSM 20603 / BCRC 15368 / CIP 55.134 / JCM 11481 / NBRC 15587 / NCTC 10816 / Prevot 55134)</name>
    <name type="common">Listeria denitrificans</name>
    <dbReference type="NCBI Taxonomy" id="471856"/>
    <lineage>
        <taxon>Bacteria</taxon>
        <taxon>Bacillati</taxon>
        <taxon>Actinomycetota</taxon>
        <taxon>Actinomycetes</taxon>
        <taxon>Micrococcales</taxon>
        <taxon>Jonesiaceae</taxon>
        <taxon>Jonesia</taxon>
    </lineage>
</organism>
<keyword evidence="2" id="KW-1003">Cell membrane</keyword>
<dbReference type="InterPro" id="IPR050250">
    <property type="entry name" value="Macrolide_Exporter_MacB"/>
</dbReference>
<evidence type="ECO:0000256" key="2">
    <source>
        <dbReference type="ARBA" id="ARBA00022475"/>
    </source>
</evidence>
<feature type="transmembrane region" description="Helical" evidence="7">
    <location>
        <begin position="20"/>
        <end position="38"/>
    </location>
</feature>
<dbReference type="KEGG" id="jde:Jden_0084"/>
<dbReference type="Pfam" id="PF02687">
    <property type="entry name" value="FtsX"/>
    <property type="match status" value="1"/>
</dbReference>
<dbReference type="GO" id="GO:0022857">
    <property type="term" value="F:transmembrane transporter activity"/>
    <property type="evidence" value="ECO:0007669"/>
    <property type="project" value="TreeGrafter"/>
</dbReference>
<evidence type="ECO:0000256" key="1">
    <source>
        <dbReference type="ARBA" id="ARBA00004651"/>
    </source>
</evidence>
<protein>
    <recommendedName>
        <fullName evidence="8">ABC3 transporter permease C-terminal domain-containing protein</fullName>
    </recommendedName>
</protein>
<comment type="subcellular location">
    <subcellularLocation>
        <location evidence="1">Cell membrane</location>
        <topology evidence="1">Multi-pass membrane protein</topology>
    </subcellularLocation>
</comment>
<dbReference type="PANTHER" id="PTHR30572">
    <property type="entry name" value="MEMBRANE COMPONENT OF TRANSPORTER-RELATED"/>
    <property type="match status" value="1"/>
</dbReference>
<dbReference type="STRING" id="471856.Jden_0084"/>
<dbReference type="PANTHER" id="PTHR30572:SF4">
    <property type="entry name" value="ABC TRANSPORTER PERMEASE YTRF"/>
    <property type="match status" value="1"/>
</dbReference>
<dbReference type="eggNOG" id="COG0577">
    <property type="taxonomic scope" value="Bacteria"/>
</dbReference>
<feature type="domain" description="ABC3 transporter permease C-terminal" evidence="8">
    <location>
        <begin position="253"/>
        <end position="359"/>
    </location>
</feature>
<dbReference type="GO" id="GO:0005886">
    <property type="term" value="C:plasma membrane"/>
    <property type="evidence" value="ECO:0007669"/>
    <property type="project" value="UniProtKB-SubCell"/>
</dbReference>
<evidence type="ECO:0000256" key="3">
    <source>
        <dbReference type="ARBA" id="ARBA00022692"/>
    </source>
</evidence>
<evidence type="ECO:0000256" key="7">
    <source>
        <dbReference type="SAM" id="Phobius"/>
    </source>
</evidence>
<dbReference type="AlphaFoldDB" id="C7R582"/>
<dbReference type="InterPro" id="IPR003838">
    <property type="entry name" value="ABC3_permease_C"/>
</dbReference>
<keyword evidence="10" id="KW-1185">Reference proteome</keyword>
<dbReference type="EMBL" id="CP001706">
    <property type="protein sequence ID" value="ACV07760.1"/>
    <property type="molecule type" value="Genomic_DNA"/>
</dbReference>
<evidence type="ECO:0000313" key="10">
    <source>
        <dbReference type="Proteomes" id="UP000000628"/>
    </source>
</evidence>
<evidence type="ECO:0000256" key="4">
    <source>
        <dbReference type="ARBA" id="ARBA00022989"/>
    </source>
</evidence>
<dbReference type="HOGENOM" id="CLU_760338_0_0_11"/>
<name>C7R582_JONDD</name>
<evidence type="ECO:0000313" key="9">
    <source>
        <dbReference type="EMBL" id="ACV07760.1"/>
    </source>
</evidence>
<feature type="transmembrane region" description="Helical" evidence="7">
    <location>
        <begin position="253"/>
        <end position="275"/>
    </location>
</feature>
<feature type="transmembrane region" description="Helical" evidence="7">
    <location>
        <begin position="332"/>
        <end position="355"/>
    </location>
</feature>
<dbReference type="PROSITE" id="PS51257">
    <property type="entry name" value="PROKAR_LIPOPROTEIN"/>
    <property type="match status" value="1"/>
</dbReference>
<evidence type="ECO:0000256" key="5">
    <source>
        <dbReference type="ARBA" id="ARBA00023136"/>
    </source>
</evidence>
<proteinExistence type="inferred from homology"/>
<sequence length="367" mass="37814">MTATQRHTREALAGVRAQPVTSALLILIAAISCALIQLTTGRTAGVEADLLNQIDESTSRMIVVRAQPDAGLTMGVLPALQTIHEIESVMVLGPATDIHNTDRGPTSPVIASRPIPAQLCASYVTCQTGTVSSALLATKAAQHTLGVSPGMGTLTGTDGITYGVGETIALPAHLAALEPLALTPIHTDDLATQPAAMIIVLVKNSHELAAVTATLTTLIDVPDPTKISLDTGASYAELRAGISGQVGTYGHGLLVMLLLGTGAVIGAIVLGVVLLRRREFGRRRSLGATRTWLIRYVITQVVVLVAVGAVIGTIAGLVVLAVESAPMPAPSFVLAVLTLTLSAAAVFAVLPAAYAARRDPVAELRVP</sequence>
<comment type="similarity">
    <text evidence="6">Belongs to the ABC-4 integral membrane protein family.</text>
</comment>
<gene>
    <name evidence="9" type="ordered locus">Jden_0084</name>
</gene>
<reference evidence="9 10" key="1">
    <citation type="journal article" date="2009" name="Stand. Genomic Sci.">
        <title>Complete genome sequence of Jonesia denitrificans type strain (Prevot 55134).</title>
        <authorList>
            <person name="Pukall R."/>
            <person name="Gehrich-Schroter G."/>
            <person name="Lapidus A."/>
            <person name="Nolan M."/>
            <person name="Glavina Del Rio T."/>
            <person name="Lucas S."/>
            <person name="Chen F."/>
            <person name="Tice H."/>
            <person name="Pitluck S."/>
            <person name="Cheng J.F."/>
            <person name="Copeland A."/>
            <person name="Saunders E."/>
            <person name="Brettin T."/>
            <person name="Detter J.C."/>
            <person name="Bruce D."/>
            <person name="Goodwin L."/>
            <person name="Pati A."/>
            <person name="Ivanova N."/>
            <person name="Mavromatis K."/>
            <person name="Ovchinnikova G."/>
            <person name="Chen A."/>
            <person name="Palaniappan K."/>
            <person name="Land M."/>
            <person name="Hauser L."/>
            <person name="Chang Y.J."/>
            <person name="Jeffries C.D."/>
            <person name="Chain P."/>
            <person name="Goker M."/>
            <person name="Bristow J."/>
            <person name="Eisen J.A."/>
            <person name="Markowitz V."/>
            <person name="Hugenholtz P."/>
            <person name="Kyrpides N.C."/>
            <person name="Klenk H.P."/>
            <person name="Han C."/>
        </authorList>
    </citation>
    <scope>NUCLEOTIDE SEQUENCE [LARGE SCALE GENOMIC DNA]</scope>
    <source>
        <strain evidence="10">ATCC 14870 / DSM 20603 / BCRC 15368 / CIP 55.134 / JCM 11481 / NBRC 15587 / NCTC 10816 / Prevot 55134</strain>
    </source>
</reference>
<accession>C7R582</accession>
<dbReference type="Proteomes" id="UP000000628">
    <property type="component" value="Chromosome"/>
</dbReference>
<keyword evidence="5 7" id="KW-0472">Membrane</keyword>
<evidence type="ECO:0000256" key="6">
    <source>
        <dbReference type="ARBA" id="ARBA00038076"/>
    </source>
</evidence>
<evidence type="ECO:0000259" key="8">
    <source>
        <dbReference type="Pfam" id="PF02687"/>
    </source>
</evidence>
<keyword evidence="4 7" id="KW-1133">Transmembrane helix</keyword>
<dbReference type="RefSeq" id="WP_012805865.1">
    <property type="nucleotide sequence ID" value="NC_013174.1"/>
</dbReference>
<feature type="transmembrane region" description="Helical" evidence="7">
    <location>
        <begin position="296"/>
        <end position="320"/>
    </location>
</feature>
<keyword evidence="3 7" id="KW-0812">Transmembrane</keyword>